<gene>
    <name evidence="1" type="ORF">AJO04nite_26670</name>
</gene>
<evidence type="ECO:0000313" key="2">
    <source>
        <dbReference type="Proteomes" id="UP000321274"/>
    </source>
</evidence>
<sequence>MIKNDHITAYSTYHDGQEQWVSAMYFSKRLGDTVQGWAKLKDFEYTGTMSGFN</sequence>
<protein>
    <submittedName>
        <fullName evidence="1">Uncharacterized protein</fullName>
    </submittedName>
</protein>
<reference evidence="1 2" key="1">
    <citation type="submission" date="2019-07" db="EMBL/GenBank/DDBJ databases">
        <title>Whole genome shotgun sequence of Acinetobacter johnsonii NBRC 102197.</title>
        <authorList>
            <person name="Hosoyama A."/>
            <person name="Uohara A."/>
            <person name="Ohji S."/>
            <person name="Ichikawa N."/>
        </authorList>
    </citation>
    <scope>NUCLEOTIDE SEQUENCE [LARGE SCALE GENOMIC DNA]</scope>
    <source>
        <strain evidence="1 2">NBRC 102197</strain>
    </source>
</reference>
<name>A0AAV3WJF1_ACIJO</name>
<proteinExistence type="predicted"/>
<dbReference type="AlphaFoldDB" id="A0AAV3WJF1"/>
<accession>A0AAV3WJF1</accession>
<organism evidence="1 2">
    <name type="scientific">Acinetobacter johnsonii</name>
    <dbReference type="NCBI Taxonomy" id="40214"/>
    <lineage>
        <taxon>Bacteria</taxon>
        <taxon>Pseudomonadati</taxon>
        <taxon>Pseudomonadota</taxon>
        <taxon>Gammaproteobacteria</taxon>
        <taxon>Moraxellales</taxon>
        <taxon>Moraxellaceae</taxon>
        <taxon>Acinetobacter</taxon>
    </lineage>
</organism>
<comment type="caution">
    <text evidence="1">The sequence shown here is derived from an EMBL/GenBank/DDBJ whole genome shotgun (WGS) entry which is preliminary data.</text>
</comment>
<evidence type="ECO:0000313" key="1">
    <source>
        <dbReference type="EMBL" id="GEK45409.1"/>
    </source>
</evidence>
<dbReference type="EMBL" id="BJUJ01000104">
    <property type="protein sequence ID" value="GEK45409.1"/>
    <property type="molecule type" value="Genomic_DNA"/>
</dbReference>
<dbReference type="Proteomes" id="UP000321274">
    <property type="component" value="Unassembled WGS sequence"/>
</dbReference>
<dbReference type="RefSeq" id="WP_228141078.1">
    <property type="nucleotide sequence ID" value="NZ_BJUJ01000104.1"/>
</dbReference>